<dbReference type="SUPFAM" id="SSF111369">
    <property type="entry name" value="HlyD-like secretion proteins"/>
    <property type="match status" value="1"/>
</dbReference>
<dbReference type="KEGG" id="bpro:PMF13cell1_03380"/>
<evidence type="ECO:0000256" key="3">
    <source>
        <dbReference type="SAM" id="Coils"/>
    </source>
</evidence>
<evidence type="ECO:0000313" key="8">
    <source>
        <dbReference type="Proteomes" id="UP000289794"/>
    </source>
</evidence>
<accession>A0A4P6M386</accession>
<dbReference type="Pfam" id="PF25990">
    <property type="entry name" value="Beta-barrel_YknX"/>
    <property type="match status" value="1"/>
</dbReference>
<dbReference type="Gene3D" id="1.10.287.470">
    <property type="entry name" value="Helix hairpin bin"/>
    <property type="match status" value="1"/>
</dbReference>
<dbReference type="Gene3D" id="2.40.30.170">
    <property type="match status" value="1"/>
</dbReference>
<dbReference type="GO" id="GO:0030313">
    <property type="term" value="C:cell envelope"/>
    <property type="evidence" value="ECO:0007669"/>
    <property type="project" value="UniProtKB-SubCell"/>
</dbReference>
<dbReference type="Gene3D" id="2.40.420.20">
    <property type="match status" value="1"/>
</dbReference>
<dbReference type="Proteomes" id="UP000289794">
    <property type="component" value="Chromosome"/>
</dbReference>
<dbReference type="Gene3D" id="2.40.50.100">
    <property type="match status" value="1"/>
</dbReference>
<protein>
    <submittedName>
        <fullName evidence="7">Efflux system component YknX</fullName>
    </submittedName>
</protein>
<dbReference type="InterPro" id="IPR050465">
    <property type="entry name" value="UPF0194_transport"/>
</dbReference>
<dbReference type="Pfam" id="PF25984">
    <property type="entry name" value="BSH_YknX"/>
    <property type="match status" value="1"/>
</dbReference>
<proteinExistence type="predicted"/>
<feature type="coiled-coil region" evidence="3">
    <location>
        <begin position="98"/>
        <end position="139"/>
    </location>
</feature>
<evidence type="ECO:0000256" key="4">
    <source>
        <dbReference type="SAM" id="MobiDB-lite"/>
    </source>
</evidence>
<keyword evidence="2 3" id="KW-0175">Coiled coil</keyword>
<gene>
    <name evidence="7" type="primary">yknX_1</name>
    <name evidence="7" type="ORF">PMF13cell1_03380</name>
</gene>
<evidence type="ECO:0000256" key="2">
    <source>
        <dbReference type="ARBA" id="ARBA00023054"/>
    </source>
</evidence>
<dbReference type="RefSeq" id="WP_130181452.1">
    <property type="nucleotide sequence ID" value="NZ_CP035945.1"/>
</dbReference>
<evidence type="ECO:0000256" key="1">
    <source>
        <dbReference type="ARBA" id="ARBA00004196"/>
    </source>
</evidence>
<organism evidence="7 8">
    <name type="scientific">Blautia producta</name>
    <dbReference type="NCBI Taxonomy" id="33035"/>
    <lineage>
        <taxon>Bacteria</taxon>
        <taxon>Bacillati</taxon>
        <taxon>Bacillota</taxon>
        <taxon>Clostridia</taxon>
        <taxon>Lachnospirales</taxon>
        <taxon>Lachnospiraceae</taxon>
        <taxon>Blautia</taxon>
    </lineage>
</organism>
<dbReference type="InterPro" id="IPR058639">
    <property type="entry name" value="BSH_YknX-like"/>
</dbReference>
<feature type="region of interest" description="Disordered" evidence="4">
    <location>
        <begin position="393"/>
        <end position="464"/>
    </location>
</feature>
<feature type="domain" description="YknX-like beta-barrel" evidence="6">
    <location>
        <begin position="218"/>
        <end position="305"/>
    </location>
</feature>
<name>A0A4P6M386_9FIRM</name>
<dbReference type="PANTHER" id="PTHR32347">
    <property type="entry name" value="EFFLUX SYSTEM COMPONENT YKNX-RELATED"/>
    <property type="match status" value="1"/>
</dbReference>
<sequence>MNKKNKILIGAGVVLLAGVIGTGIYMQRGKGEDKSTELAYVTSVSSMDPSSQVQRMAGVVEPQKTWEIQKNAEREVKEILVEVGSEVEVGTALFIYDTESLEADLQQAQLDLERADTDMENLRSQIAQLEKEKKSASEDDQFSYTTQIQTAQMDLKKSEYERKGKEVEISQIHEKIANSTVTSELQGVVKSINEGNETDAYSGNPQAFMTILATGVYRVKGKVNEQNIGAVQEGTKAVIRSRVDESKTWSGTFTAVDTENREGNNNNMMYGGSSDSGEMMSSSYPFYINLDSSDGLMLGQHVYIENDTGMEKREGIWLDEGFIMDLDKQPCIWVENKDGKLEKRQVTLGEHDENLFQYQIKSGLKVNDYIAFPQEFLKEGMKTTHEEIPMNDQTTMPAEGEMPEGSEALPQAGDGADVLPAEGEAGGADFEGSAPEGEAGAPEGEAGVAGTDGETAPGPEGEAQ</sequence>
<feature type="compositionally biased region" description="Low complexity" evidence="4">
    <location>
        <begin position="421"/>
        <end position="449"/>
    </location>
</feature>
<evidence type="ECO:0000259" key="5">
    <source>
        <dbReference type="Pfam" id="PF25984"/>
    </source>
</evidence>
<dbReference type="PANTHER" id="PTHR32347:SF14">
    <property type="entry name" value="EFFLUX SYSTEM COMPONENT YKNX-RELATED"/>
    <property type="match status" value="1"/>
</dbReference>
<dbReference type="AlphaFoldDB" id="A0A4P6M386"/>
<feature type="domain" description="YknX-like barrel-sandwich hybrid" evidence="5">
    <location>
        <begin position="75"/>
        <end position="211"/>
    </location>
</feature>
<reference evidence="7 8" key="1">
    <citation type="submission" date="2019-01" db="EMBL/GenBank/DDBJ databases">
        <title>PMF-metabolizing Aryl O-demethylase.</title>
        <authorList>
            <person name="Kim M."/>
        </authorList>
    </citation>
    <scope>NUCLEOTIDE SEQUENCE [LARGE SCALE GENOMIC DNA]</scope>
    <source>
        <strain evidence="7 8">PMF1</strain>
    </source>
</reference>
<comment type="subcellular location">
    <subcellularLocation>
        <location evidence="1">Cell envelope</location>
    </subcellularLocation>
</comment>
<dbReference type="InterPro" id="IPR058636">
    <property type="entry name" value="Beta-barrel_YknX"/>
</dbReference>
<dbReference type="EMBL" id="CP035945">
    <property type="protein sequence ID" value="QBE97817.1"/>
    <property type="molecule type" value="Genomic_DNA"/>
</dbReference>
<evidence type="ECO:0000313" key="7">
    <source>
        <dbReference type="EMBL" id="QBE97817.1"/>
    </source>
</evidence>
<evidence type="ECO:0000259" key="6">
    <source>
        <dbReference type="Pfam" id="PF25990"/>
    </source>
</evidence>